<accession>A0A151RJF6</accession>
<evidence type="ECO:0000256" key="2">
    <source>
        <dbReference type="ARBA" id="ARBA00022737"/>
    </source>
</evidence>
<dbReference type="PROSITE" id="PS51375">
    <property type="entry name" value="PPR"/>
    <property type="match status" value="1"/>
</dbReference>
<dbReference type="InterPro" id="IPR011990">
    <property type="entry name" value="TPR-like_helical_dom_sf"/>
</dbReference>
<protein>
    <submittedName>
        <fullName evidence="6">Pentatricopeptide repeat-containing protein At1g18485 family</fullName>
    </submittedName>
</protein>
<sequence>MASVAPPPLSCHHPHKLLFHHRSTSPTRDHNNNPFPSFTVPKSSLSPPTTHKTHRISPTKSHSPQPFLQRLHNLCDSGNLNVALNLLHSHSQNGAVSSPHIREAIGLLLRACGHHKDIEVGRKLHAMVSASHHFRNDVVLSTRAIAMYSSCGSPADSRSVFDAATQKDLFLYNALLSCYARNALFRDAVSLFLELLSAELAPDNFTFPCVAKACSGLADAALGQAWIQLEKKISKIGYKPDTSCVLHELEEEEKIKILKNHSEKLAISYGLLNTAKGTTLRICKNLRICVDCHNAIKLVSKVVERDIILRDNKRFHHFKNGFCTCGDYW</sequence>
<feature type="compositionally biased region" description="Polar residues" evidence="4">
    <location>
        <begin position="32"/>
        <end position="50"/>
    </location>
</feature>
<dbReference type="OMA" id="HKTHRIS"/>
<dbReference type="PANTHER" id="PTHR47926:SF533">
    <property type="entry name" value="DYW DOMAIN-CONTAINING PROTEIN"/>
    <property type="match status" value="1"/>
</dbReference>
<evidence type="ECO:0000256" key="4">
    <source>
        <dbReference type="SAM" id="MobiDB-lite"/>
    </source>
</evidence>
<feature type="repeat" description="PPR" evidence="3">
    <location>
        <begin position="168"/>
        <end position="202"/>
    </location>
</feature>
<dbReference type="AlphaFoldDB" id="A0A151RJF6"/>
<dbReference type="EMBL" id="KQ483704">
    <property type="protein sequence ID" value="KYP42706.1"/>
    <property type="molecule type" value="Genomic_DNA"/>
</dbReference>
<dbReference type="PANTHER" id="PTHR47926">
    <property type="entry name" value="PENTATRICOPEPTIDE REPEAT-CONTAINING PROTEIN"/>
    <property type="match status" value="1"/>
</dbReference>
<evidence type="ECO:0000256" key="3">
    <source>
        <dbReference type="PROSITE-ProRule" id="PRU00708"/>
    </source>
</evidence>
<evidence type="ECO:0000256" key="1">
    <source>
        <dbReference type="ARBA" id="ARBA00006643"/>
    </source>
</evidence>
<dbReference type="Gramene" id="C.cajan_35949.t">
    <property type="protein sequence ID" value="C.cajan_35949.t"/>
    <property type="gene ID" value="C.cajan_35949"/>
</dbReference>
<dbReference type="InterPro" id="IPR002885">
    <property type="entry name" value="PPR_rpt"/>
</dbReference>
<dbReference type="Proteomes" id="UP000075243">
    <property type="component" value="Unassembled WGS sequence"/>
</dbReference>
<dbReference type="Pfam" id="PF01535">
    <property type="entry name" value="PPR"/>
    <property type="match status" value="1"/>
</dbReference>
<dbReference type="GO" id="GO:0009451">
    <property type="term" value="P:RNA modification"/>
    <property type="evidence" value="ECO:0007669"/>
    <property type="project" value="InterPro"/>
</dbReference>
<dbReference type="Gene3D" id="1.25.40.10">
    <property type="entry name" value="Tetratricopeptide repeat domain"/>
    <property type="match status" value="1"/>
</dbReference>
<gene>
    <name evidence="6" type="ORF">KK1_035895</name>
</gene>
<keyword evidence="2" id="KW-0677">Repeat</keyword>
<dbReference type="NCBIfam" id="TIGR00756">
    <property type="entry name" value="PPR"/>
    <property type="match status" value="1"/>
</dbReference>
<reference evidence="6" key="1">
    <citation type="journal article" date="2012" name="Nat. Biotechnol.">
        <title>Draft genome sequence of pigeonpea (Cajanus cajan), an orphan legume crop of resource-poor farmers.</title>
        <authorList>
            <person name="Varshney R.K."/>
            <person name="Chen W."/>
            <person name="Li Y."/>
            <person name="Bharti A.K."/>
            <person name="Saxena R.K."/>
            <person name="Schlueter J.A."/>
            <person name="Donoghue M.T."/>
            <person name="Azam S."/>
            <person name="Fan G."/>
            <person name="Whaley A.M."/>
            <person name="Farmer A.D."/>
            <person name="Sheridan J."/>
            <person name="Iwata A."/>
            <person name="Tuteja R."/>
            <person name="Penmetsa R.V."/>
            <person name="Wu W."/>
            <person name="Upadhyaya H.D."/>
            <person name="Yang S.P."/>
            <person name="Shah T."/>
            <person name="Saxena K.B."/>
            <person name="Michael T."/>
            <person name="McCombie W.R."/>
            <person name="Yang B."/>
            <person name="Zhang G."/>
            <person name="Yang H."/>
            <person name="Wang J."/>
            <person name="Spillane C."/>
            <person name="Cook D.R."/>
            <person name="May G.D."/>
            <person name="Xu X."/>
            <person name="Jackson S.A."/>
        </authorList>
    </citation>
    <scope>NUCLEOTIDE SEQUENCE [LARGE SCALE GENOMIC DNA]</scope>
</reference>
<evidence type="ECO:0000313" key="7">
    <source>
        <dbReference type="Proteomes" id="UP000075243"/>
    </source>
</evidence>
<dbReference type="InterPro" id="IPR032867">
    <property type="entry name" value="DYW_dom"/>
</dbReference>
<dbReference type="GO" id="GO:0008270">
    <property type="term" value="F:zinc ion binding"/>
    <property type="evidence" value="ECO:0007669"/>
    <property type="project" value="InterPro"/>
</dbReference>
<proteinExistence type="inferred from homology"/>
<keyword evidence="7" id="KW-1185">Reference proteome</keyword>
<comment type="similarity">
    <text evidence="1">Belongs to the PPR family. PCMP-H subfamily.</text>
</comment>
<dbReference type="InterPro" id="IPR046960">
    <property type="entry name" value="PPR_At4g14850-like_plant"/>
</dbReference>
<evidence type="ECO:0000259" key="5">
    <source>
        <dbReference type="Pfam" id="PF14432"/>
    </source>
</evidence>
<feature type="region of interest" description="Disordered" evidence="4">
    <location>
        <begin position="21"/>
        <end position="65"/>
    </location>
</feature>
<feature type="domain" description="DYW" evidence="5">
    <location>
        <begin position="237"/>
        <end position="329"/>
    </location>
</feature>
<dbReference type="Pfam" id="PF14432">
    <property type="entry name" value="DYW_deaminase"/>
    <property type="match status" value="1"/>
</dbReference>
<dbReference type="STRING" id="3821.A0A151RJF6"/>
<organism evidence="6 7">
    <name type="scientific">Cajanus cajan</name>
    <name type="common">Pigeon pea</name>
    <name type="synonym">Cajanus indicus</name>
    <dbReference type="NCBI Taxonomy" id="3821"/>
    <lineage>
        <taxon>Eukaryota</taxon>
        <taxon>Viridiplantae</taxon>
        <taxon>Streptophyta</taxon>
        <taxon>Embryophyta</taxon>
        <taxon>Tracheophyta</taxon>
        <taxon>Spermatophyta</taxon>
        <taxon>Magnoliopsida</taxon>
        <taxon>eudicotyledons</taxon>
        <taxon>Gunneridae</taxon>
        <taxon>Pentapetalae</taxon>
        <taxon>rosids</taxon>
        <taxon>fabids</taxon>
        <taxon>Fabales</taxon>
        <taxon>Fabaceae</taxon>
        <taxon>Papilionoideae</taxon>
        <taxon>50 kb inversion clade</taxon>
        <taxon>NPAAA clade</taxon>
        <taxon>indigoferoid/millettioid clade</taxon>
        <taxon>Phaseoleae</taxon>
        <taxon>Cajanus</taxon>
    </lineage>
</organism>
<evidence type="ECO:0000313" key="6">
    <source>
        <dbReference type="EMBL" id="KYP42706.1"/>
    </source>
</evidence>
<dbReference type="GO" id="GO:0003723">
    <property type="term" value="F:RNA binding"/>
    <property type="evidence" value="ECO:0007669"/>
    <property type="project" value="InterPro"/>
</dbReference>
<name>A0A151RJF6_CAJCA</name>